<organismHost>
    <name type="scientific">Procyon lotor</name>
    <name type="common">Raccoon</name>
    <dbReference type="NCBI Taxonomy" id="9654"/>
</organismHost>
<keyword evidence="4" id="KW-1185">Reference proteome</keyword>
<keyword evidence="2 3" id="KW-0812">Transmembrane</keyword>
<accession>A0A0G3G4J7</accession>
<reference evidence="3 4" key="1">
    <citation type="journal article" date="2015" name="J. Gen. Virol.">
        <title>Genome sequence and comparative virulence of raccoonpox virus: the first North American poxvirus sequence.</title>
        <authorList>
            <person name="Fleischauer C."/>
            <person name="Upton C."/>
            <person name="Victoria J."/>
            <person name="Jones G.J."/>
            <person name="Roper R.L."/>
        </authorList>
    </citation>
    <scope>NUCLEOTIDE SEQUENCE [LARGE SCALE GENOMIC DNA]</scope>
    <source>
        <strain evidence="3 4">Herman</strain>
    </source>
</reference>
<feature type="region of interest" description="Disordered" evidence="1">
    <location>
        <begin position="205"/>
        <end position="224"/>
    </location>
</feature>
<dbReference type="RefSeq" id="YP_009143465.1">
    <property type="nucleotide sequence ID" value="NC_027213.1"/>
</dbReference>
<evidence type="ECO:0000313" key="3">
    <source>
        <dbReference type="EMBL" id="AKJ93786.1"/>
    </source>
</evidence>
<sequence>MMLIPLITVTVVAGTILVCYVLYICRKKIQSVYNNNKIITIKIKKIKNSNSTSNSNKSNDSESDWEDHCSAMEQNNEDDNDNDDDAGNSTKFDDDSFAGSLMWDNESNIIAPSTEHIYDSVAGSMLLINNEKDIYQNTTTITNETEITATLNDNPIYQGCQHTTSYSSNPFINNNRTHFTSNPFIAEKTNFSETNPFRRAHSEDYLNNKQDHDNDLESSIASLV</sequence>
<gene>
    <name evidence="3" type="ORF">RCNV-Herman-153</name>
</gene>
<evidence type="ECO:0000313" key="4">
    <source>
        <dbReference type="Proteomes" id="UP000101745"/>
    </source>
</evidence>
<dbReference type="InterPro" id="IPR010274">
    <property type="entry name" value="Orthopox_A36R"/>
</dbReference>
<organism evidence="3 4">
    <name type="scientific">Raccoon poxvirus</name>
    <name type="common">RCN</name>
    <dbReference type="NCBI Taxonomy" id="10256"/>
    <lineage>
        <taxon>Viruses</taxon>
        <taxon>Varidnaviria</taxon>
        <taxon>Bamfordvirae</taxon>
        <taxon>Nucleocytoviricota</taxon>
        <taxon>Pokkesviricetes</taxon>
        <taxon>Chitovirales</taxon>
        <taxon>Poxviridae</taxon>
        <taxon>Chordopoxvirinae</taxon>
        <taxon>Orthopoxvirus</taxon>
        <taxon>Orthopoxvirus raccoonpox</taxon>
    </lineage>
</organism>
<name>A0A0G3G4J7_RACVI</name>
<dbReference type="Pfam" id="PF05950">
    <property type="entry name" value="Orthopox_A36R"/>
    <property type="match status" value="1"/>
</dbReference>
<dbReference type="KEGG" id="vg:24528187"/>
<feature type="transmembrane region" description="Helical" evidence="2">
    <location>
        <begin position="6"/>
        <end position="25"/>
    </location>
</feature>
<dbReference type="GeneID" id="24528187"/>
<feature type="compositionally biased region" description="Low complexity" evidence="1">
    <location>
        <begin position="49"/>
        <end position="58"/>
    </location>
</feature>
<dbReference type="EMBL" id="KP143769">
    <property type="protein sequence ID" value="AKJ93786.1"/>
    <property type="molecule type" value="Genomic_DNA"/>
</dbReference>
<dbReference type="OrthoDB" id="18262at10239"/>
<keyword evidence="2" id="KW-1133">Transmembrane helix</keyword>
<evidence type="ECO:0000256" key="1">
    <source>
        <dbReference type="SAM" id="MobiDB-lite"/>
    </source>
</evidence>
<proteinExistence type="predicted"/>
<evidence type="ECO:0000256" key="2">
    <source>
        <dbReference type="SAM" id="Phobius"/>
    </source>
</evidence>
<protein>
    <submittedName>
        <fullName evidence="3">IEV transmembrane phosphoprotein</fullName>
    </submittedName>
</protein>
<feature type="region of interest" description="Disordered" evidence="1">
    <location>
        <begin position="49"/>
        <end position="91"/>
    </location>
</feature>
<dbReference type="Proteomes" id="UP000101745">
    <property type="component" value="Segment"/>
</dbReference>
<feature type="compositionally biased region" description="Acidic residues" evidence="1">
    <location>
        <begin position="75"/>
        <end position="86"/>
    </location>
</feature>
<keyword evidence="2" id="KW-0472">Membrane</keyword>
<feature type="compositionally biased region" description="Basic and acidic residues" evidence="1">
    <location>
        <begin position="205"/>
        <end position="215"/>
    </location>
</feature>